<feature type="compositionally biased region" description="Polar residues" evidence="10">
    <location>
        <begin position="1"/>
        <end position="16"/>
    </location>
</feature>
<keyword evidence="5" id="KW-0809">Transit peptide</keyword>
<gene>
    <name evidence="13" type="ORF">FSUBG_5944</name>
</gene>
<comment type="similarity">
    <text evidence="2 9">Belongs to the OXA1/ALB3/YidC family.</text>
</comment>
<dbReference type="PANTHER" id="PTHR12428:SF66">
    <property type="entry name" value="MITOCHONDRIAL INNER MEMBRANE PROTEIN OXA1L"/>
    <property type="match status" value="1"/>
</dbReference>
<dbReference type="InterPro" id="IPR013262">
    <property type="entry name" value="OMP_MIM1/TOM13_mt"/>
</dbReference>
<keyword evidence="7" id="KW-0496">Mitochondrion</keyword>
<evidence type="ECO:0000256" key="10">
    <source>
        <dbReference type="SAM" id="MobiDB-lite"/>
    </source>
</evidence>
<organism evidence="13 14">
    <name type="scientific">Gibberella subglutinans</name>
    <name type="common">Fusarium subglutinans</name>
    <dbReference type="NCBI Taxonomy" id="42677"/>
    <lineage>
        <taxon>Eukaryota</taxon>
        <taxon>Fungi</taxon>
        <taxon>Dikarya</taxon>
        <taxon>Ascomycota</taxon>
        <taxon>Pezizomycotina</taxon>
        <taxon>Sordariomycetes</taxon>
        <taxon>Hypocreomycetidae</taxon>
        <taxon>Hypocreales</taxon>
        <taxon>Nectriaceae</taxon>
        <taxon>Fusarium</taxon>
        <taxon>Fusarium fujikuroi species complex</taxon>
    </lineage>
</organism>
<evidence type="ECO:0000256" key="6">
    <source>
        <dbReference type="ARBA" id="ARBA00022989"/>
    </source>
</evidence>
<dbReference type="RefSeq" id="XP_036538516.1">
    <property type="nucleotide sequence ID" value="XM_036684094.1"/>
</dbReference>
<evidence type="ECO:0000256" key="9">
    <source>
        <dbReference type="RuleBase" id="RU003945"/>
    </source>
</evidence>
<dbReference type="OrthoDB" id="2148490at2759"/>
<evidence type="ECO:0000256" key="7">
    <source>
        <dbReference type="ARBA" id="ARBA00023128"/>
    </source>
</evidence>
<dbReference type="GO" id="GO:0005741">
    <property type="term" value="C:mitochondrial outer membrane"/>
    <property type="evidence" value="ECO:0007669"/>
    <property type="project" value="InterPro"/>
</dbReference>
<evidence type="ECO:0000256" key="11">
    <source>
        <dbReference type="SAM" id="Phobius"/>
    </source>
</evidence>
<keyword evidence="3 9" id="KW-0812">Transmembrane</keyword>
<feature type="domain" description="Membrane insertase YidC/Oxa/ALB C-terminal" evidence="12">
    <location>
        <begin position="446"/>
        <end position="640"/>
    </location>
</feature>
<name>A0A8H5Q2U5_GIBSU</name>
<reference evidence="13 14" key="1">
    <citation type="submission" date="2020-05" db="EMBL/GenBank/DDBJ databases">
        <title>Identification and distribution of gene clusters putatively required for synthesis of sphingolipid metabolism inhibitors in phylogenetically diverse species of the filamentous fungus Fusarium.</title>
        <authorList>
            <person name="Kim H.-S."/>
            <person name="Busman M."/>
            <person name="Brown D.W."/>
            <person name="Divon H."/>
            <person name="Uhlig S."/>
            <person name="Proctor R.H."/>
        </authorList>
    </citation>
    <scope>NUCLEOTIDE SEQUENCE [LARGE SCALE GENOMIC DNA]</scope>
    <source>
        <strain evidence="13 14">NRRL 66333</strain>
    </source>
</reference>
<dbReference type="EMBL" id="JAAOAV010000060">
    <property type="protein sequence ID" value="KAF5606546.1"/>
    <property type="molecule type" value="Genomic_DNA"/>
</dbReference>
<dbReference type="GO" id="GO:0005743">
    <property type="term" value="C:mitochondrial inner membrane"/>
    <property type="evidence" value="ECO:0007669"/>
    <property type="project" value="UniProtKB-SubCell"/>
</dbReference>
<evidence type="ECO:0000256" key="2">
    <source>
        <dbReference type="ARBA" id="ARBA00009877"/>
    </source>
</evidence>
<feature type="region of interest" description="Disordered" evidence="10">
    <location>
        <begin position="686"/>
        <end position="737"/>
    </location>
</feature>
<comment type="subcellular location">
    <subcellularLocation>
        <location evidence="9">Membrane</location>
        <topology evidence="9">Multi-pass membrane protein</topology>
    </subcellularLocation>
    <subcellularLocation>
        <location evidence="1">Mitochondrion inner membrane</location>
        <topology evidence="1">Multi-pass membrane protein</topology>
    </subcellularLocation>
</comment>
<dbReference type="GO" id="GO:0032977">
    <property type="term" value="F:membrane insertase activity"/>
    <property type="evidence" value="ECO:0007669"/>
    <property type="project" value="InterPro"/>
</dbReference>
<comment type="caution">
    <text evidence="13">The sequence shown here is derived from an EMBL/GenBank/DDBJ whole genome shotgun (WGS) entry which is preliminary data.</text>
</comment>
<dbReference type="Pfam" id="PF08219">
    <property type="entry name" value="TOM13"/>
    <property type="match status" value="1"/>
</dbReference>
<dbReference type="Pfam" id="PF02096">
    <property type="entry name" value="60KD_IMP"/>
    <property type="match status" value="1"/>
</dbReference>
<accession>A0A8H5Q2U5</accession>
<evidence type="ECO:0000256" key="8">
    <source>
        <dbReference type="ARBA" id="ARBA00023136"/>
    </source>
</evidence>
<evidence type="ECO:0000259" key="12">
    <source>
        <dbReference type="Pfam" id="PF02096"/>
    </source>
</evidence>
<proteinExistence type="inferred from homology"/>
<dbReference type="PANTHER" id="PTHR12428">
    <property type="entry name" value="OXA1"/>
    <property type="match status" value="1"/>
</dbReference>
<protein>
    <submittedName>
        <fullName evidence="13">Pre translocase subunit</fullName>
    </submittedName>
</protein>
<evidence type="ECO:0000256" key="5">
    <source>
        <dbReference type="ARBA" id="ARBA00022946"/>
    </source>
</evidence>
<evidence type="ECO:0000256" key="3">
    <source>
        <dbReference type="ARBA" id="ARBA00022692"/>
    </source>
</evidence>
<evidence type="ECO:0000313" key="14">
    <source>
        <dbReference type="Proteomes" id="UP000547976"/>
    </source>
</evidence>
<keyword evidence="14" id="KW-1185">Reference proteome</keyword>
<feature type="region of interest" description="Disordered" evidence="10">
    <location>
        <begin position="1"/>
        <end position="55"/>
    </location>
</feature>
<evidence type="ECO:0000313" key="13">
    <source>
        <dbReference type="EMBL" id="KAF5606546.1"/>
    </source>
</evidence>
<dbReference type="GO" id="GO:0032979">
    <property type="term" value="P:protein insertion into mitochondrial inner membrane from matrix"/>
    <property type="evidence" value="ECO:0007669"/>
    <property type="project" value="TreeGrafter"/>
</dbReference>
<feature type="compositionally biased region" description="Low complexity" evidence="10">
    <location>
        <begin position="42"/>
        <end position="51"/>
    </location>
</feature>
<evidence type="ECO:0000256" key="1">
    <source>
        <dbReference type="ARBA" id="ARBA00004448"/>
    </source>
</evidence>
<feature type="compositionally biased region" description="Polar residues" evidence="10">
    <location>
        <begin position="690"/>
        <end position="702"/>
    </location>
</feature>
<feature type="transmembrane region" description="Helical" evidence="11">
    <location>
        <begin position="438"/>
        <end position="460"/>
    </location>
</feature>
<feature type="transmembrane region" description="Helical" evidence="11">
    <location>
        <begin position="569"/>
        <end position="586"/>
    </location>
</feature>
<evidence type="ECO:0000256" key="4">
    <source>
        <dbReference type="ARBA" id="ARBA00022792"/>
    </source>
</evidence>
<keyword evidence="6 11" id="KW-1133">Transmembrane helix</keyword>
<feature type="transmembrane region" description="Helical" evidence="11">
    <location>
        <begin position="598"/>
        <end position="617"/>
    </location>
</feature>
<feature type="compositionally biased region" description="Basic and acidic residues" evidence="10">
    <location>
        <begin position="704"/>
        <end position="737"/>
    </location>
</feature>
<keyword evidence="8 11" id="KW-0472">Membrane</keyword>
<feature type="transmembrane region" description="Helical" evidence="11">
    <location>
        <begin position="524"/>
        <end position="549"/>
    </location>
</feature>
<sequence>MTQVGTHSPGNSTYGSQVHLCPGPAALRKDLGESSATVQKPRSSTTSSEASSGRRRPTIELQTIYSFGFIRTRAHISTPAMSDEHNHLAESGVTLHSDSELYSAGDDLSSPPSSNSPVILYKPPTVWSLIRGAAINLLLPFVNGMMLGFGELFAHEAAFRLGWGGTKVFPLSRRRVHPIGPGIELREKPYAPRPSLDDFASLEPRPNDKIIRRSSAAYYREPDIYPPVPENLPKISQQHRATYCPTHPIITAAMLPSRGIVRSLPSGAFQRPCGHAMSRTLGRKFDARQFGTAMKSARTPLTAGTRVGVRNIAAPIVLGGVASSRQLSLWGYNIYGKKKTEEPAVEAVTTPEAPTPPETIDPTPINEAPTPAADNFADVTQSAEPSSVLPTEFDLESIADLANPSILTMPENIGFLKEIGLDYGWGPTSVMQWVLEHVHVYTGLGWGASIVATALLLRVIMIYPQLRSVKFSAATAKMKSDPRSQESLELLKKGYQTGDREMIQKGQFIGNMVRKEYGTEIKNMFWAFVQVPFSFGLFRVINGMIHIPVPSMEDAGWAWFTDLTVADPFYALPIAGTVLLVGTLKLNSKYTPPEQKAMMKNMVYVMSAVTLVATSFLGAGVNLMMVSTGAATFVTAAILNNESVRRALDLPIPKIEEPVYKPPRVTQAKGFQGIRERLTDNLDNMKKSVSDSVGNMTNQYSGTAEERAEKARKEQIQKLENMRRKLERDEFEKKYKR</sequence>
<keyword evidence="4" id="KW-0999">Mitochondrion inner membrane</keyword>
<dbReference type="AlphaFoldDB" id="A0A8H5Q2U5"/>
<dbReference type="Proteomes" id="UP000547976">
    <property type="component" value="Unassembled WGS sequence"/>
</dbReference>
<dbReference type="InterPro" id="IPR001708">
    <property type="entry name" value="YidC/ALB3/OXA1/COX18"/>
</dbReference>
<dbReference type="InterPro" id="IPR028055">
    <property type="entry name" value="YidC/Oxa/ALB_C"/>
</dbReference>
<dbReference type="GeneID" id="59318812"/>